<dbReference type="GO" id="GO:0019774">
    <property type="term" value="C:proteasome core complex, beta-subunit complex"/>
    <property type="evidence" value="ECO:0007669"/>
    <property type="project" value="UniProtKB-ARBA"/>
</dbReference>
<comment type="function">
    <text evidence="5">Component of the proteasome, a multicatalytic proteinase complex which is characterized by its ability to cleave peptides with Arg, Phe, Tyr, Leu, and Glu adjacent to the leaving group at neutral or slightly basic pH. The proteasome has an ATP-dependent proteolytic activity.</text>
</comment>
<comment type="subunit">
    <text evidence="5">Component of the proteasome complex.</text>
</comment>
<dbReference type="AlphaFoldDB" id="A0AAJ8M1M4"/>
<reference evidence="6" key="2">
    <citation type="journal article" date="2022" name="Elife">
        <title>Obligate sexual reproduction of a homothallic fungus closely related to the Cryptococcus pathogenic species complex.</title>
        <authorList>
            <person name="Passer A.R."/>
            <person name="Clancey S.A."/>
            <person name="Shea T."/>
            <person name="David-Palma M."/>
            <person name="Averette A.F."/>
            <person name="Boekhout T."/>
            <person name="Porcel B.M."/>
            <person name="Nowrousian M."/>
            <person name="Cuomo C.A."/>
            <person name="Sun S."/>
            <person name="Heitman J."/>
            <person name="Coelho M.A."/>
        </authorList>
    </citation>
    <scope>NUCLEOTIDE SEQUENCE</scope>
    <source>
        <strain evidence="6">CBS 7841</strain>
    </source>
</reference>
<dbReference type="InterPro" id="IPR001353">
    <property type="entry name" value="Proteasome_sua/b"/>
</dbReference>
<dbReference type="GO" id="GO:0005737">
    <property type="term" value="C:cytoplasm"/>
    <property type="evidence" value="ECO:0007669"/>
    <property type="project" value="UniProtKB-SubCell"/>
</dbReference>
<dbReference type="PROSITE" id="PS00854">
    <property type="entry name" value="PROTEASOME_BETA_1"/>
    <property type="match status" value="1"/>
</dbReference>
<dbReference type="PANTHER" id="PTHR32194:SF2">
    <property type="entry name" value="PROTEASOME SUBUNIT BETA TYPE-1"/>
    <property type="match status" value="1"/>
</dbReference>
<evidence type="ECO:0000256" key="5">
    <source>
        <dbReference type="RuleBase" id="RU004203"/>
    </source>
</evidence>
<evidence type="ECO:0000313" key="6">
    <source>
        <dbReference type="EMBL" id="WVN87826.1"/>
    </source>
</evidence>
<comment type="similarity">
    <text evidence="5">Belongs to the peptidase T1B family.</text>
</comment>
<keyword evidence="7" id="KW-1185">Reference proteome</keyword>
<dbReference type="CDD" id="cd03757">
    <property type="entry name" value="proteasome_beta_type_1"/>
    <property type="match status" value="1"/>
</dbReference>
<proteinExistence type="inferred from homology"/>
<name>A0AAJ8M1M4_9TREE</name>
<accession>A0AAJ8M1M4</accession>
<dbReference type="GeneID" id="91087232"/>
<dbReference type="Gene3D" id="3.60.20.10">
    <property type="entry name" value="Glutamine Phosphoribosylpyrophosphate, subunit 1, domain 1"/>
    <property type="match status" value="1"/>
</dbReference>
<gene>
    <name evidence="6" type="ORF">L203_103021</name>
</gene>
<dbReference type="InterPro" id="IPR016050">
    <property type="entry name" value="Proteasome_bsu_CS"/>
</dbReference>
<dbReference type="KEGG" id="cdep:91087232"/>
<keyword evidence="3 5" id="KW-0539">Nucleus</keyword>
<comment type="subunit">
    <text evidence="4">The 26S proteasome consists of a 20S proteasome core and two 19S regulatory subunits. The 20S proteasome core is composed of 28 subunits that are arranged in four stacked rings, resulting in a barrel-shaped structure. The two end rings are each formed by seven alpha subunits, and the two central rings are each formed by seven beta subunits. The catalytic chamber with the active sites is on the inside of the barrel.</text>
</comment>
<dbReference type="GO" id="GO:0005634">
    <property type="term" value="C:nucleus"/>
    <property type="evidence" value="ECO:0007669"/>
    <property type="project" value="UniProtKB-SubCell"/>
</dbReference>
<dbReference type="EMBL" id="CP143786">
    <property type="protein sequence ID" value="WVN87826.1"/>
    <property type="molecule type" value="Genomic_DNA"/>
</dbReference>
<dbReference type="InterPro" id="IPR023333">
    <property type="entry name" value="Proteasome_suB-type"/>
</dbReference>
<dbReference type="GO" id="GO:0051603">
    <property type="term" value="P:proteolysis involved in protein catabolic process"/>
    <property type="evidence" value="ECO:0007669"/>
    <property type="project" value="InterPro"/>
</dbReference>
<organism evidence="6 7">
    <name type="scientific">Cryptococcus depauperatus CBS 7841</name>
    <dbReference type="NCBI Taxonomy" id="1295531"/>
    <lineage>
        <taxon>Eukaryota</taxon>
        <taxon>Fungi</taxon>
        <taxon>Dikarya</taxon>
        <taxon>Basidiomycota</taxon>
        <taxon>Agaricomycotina</taxon>
        <taxon>Tremellomycetes</taxon>
        <taxon>Tremellales</taxon>
        <taxon>Cryptococcaceae</taxon>
        <taxon>Cryptococcus</taxon>
    </lineage>
</organism>
<dbReference type="FunFam" id="3.60.20.10:FF:000027">
    <property type="entry name" value="Proteasome subunit beta type-6"/>
    <property type="match status" value="1"/>
</dbReference>
<keyword evidence="1 5" id="KW-0963">Cytoplasm</keyword>
<reference evidence="6" key="3">
    <citation type="submission" date="2024-01" db="EMBL/GenBank/DDBJ databases">
        <authorList>
            <person name="Coelho M.A."/>
            <person name="David-Palma M."/>
            <person name="Shea T."/>
            <person name="Sun S."/>
            <person name="Cuomo C.A."/>
            <person name="Heitman J."/>
        </authorList>
    </citation>
    <scope>NUCLEOTIDE SEQUENCE</scope>
    <source>
        <strain evidence="6">CBS 7841</strain>
    </source>
</reference>
<dbReference type="SUPFAM" id="SSF56235">
    <property type="entry name" value="N-terminal nucleophile aminohydrolases (Ntn hydrolases)"/>
    <property type="match status" value="1"/>
</dbReference>
<evidence type="ECO:0000256" key="2">
    <source>
        <dbReference type="ARBA" id="ARBA00022942"/>
    </source>
</evidence>
<dbReference type="Proteomes" id="UP000094043">
    <property type="component" value="Chromosome 3"/>
</dbReference>
<evidence type="ECO:0000256" key="4">
    <source>
        <dbReference type="ARBA" id="ARBA00026071"/>
    </source>
</evidence>
<protein>
    <recommendedName>
        <fullName evidence="5">Proteasome subunit beta</fullName>
    </recommendedName>
</protein>
<sequence length="281" mass="30930">MALLAQPPCSLGESNLAPVEHRFNPYSDNGGSILAIAGADFSVIAGDTRQSEGYSIQTRYARKVWQLTDRAVLATNGFAADGNNFVIRVKQRLEWYEHAHNKPMGLKAIARMIQTMLYAKRFFPYYIYNILGGIEEDGSGAVYSYDPVGSYERQSCQGAGAAQSLIQPFLDNQVYFKNQQPEPGAAPFVPGNLPLSTVLSLVVDSFTSATERHIEVGDGLEIYVVMAKGRSTDDLTKAGKFTSDMNIEELHPLEEGGGERTFLVRLLTETRQQDHKPDALG</sequence>
<dbReference type="InterPro" id="IPR029055">
    <property type="entry name" value="Ntn_hydrolases_N"/>
</dbReference>
<dbReference type="PROSITE" id="PS51476">
    <property type="entry name" value="PROTEASOME_BETA_2"/>
    <property type="match status" value="1"/>
</dbReference>
<evidence type="ECO:0000256" key="3">
    <source>
        <dbReference type="ARBA" id="ARBA00023242"/>
    </source>
</evidence>
<reference evidence="6" key="1">
    <citation type="submission" date="2016-06" db="EMBL/GenBank/DDBJ databases">
        <authorList>
            <person name="Cuomo C."/>
            <person name="Litvintseva A."/>
            <person name="Heitman J."/>
            <person name="Chen Y."/>
            <person name="Sun S."/>
            <person name="Springer D."/>
            <person name="Dromer F."/>
            <person name="Young S."/>
            <person name="Zeng Q."/>
            <person name="Chapman S."/>
            <person name="Gujja S."/>
            <person name="Saif S."/>
            <person name="Birren B."/>
        </authorList>
    </citation>
    <scope>NUCLEOTIDE SEQUENCE</scope>
    <source>
        <strain evidence="6">CBS 7841</strain>
    </source>
</reference>
<comment type="subcellular location">
    <subcellularLocation>
        <location evidence="5">Cytoplasm</location>
    </subcellularLocation>
    <subcellularLocation>
        <location evidence="5">Nucleus</location>
    </subcellularLocation>
</comment>
<dbReference type="Pfam" id="PF00227">
    <property type="entry name" value="Proteasome"/>
    <property type="match status" value="1"/>
</dbReference>
<dbReference type="PANTHER" id="PTHR32194">
    <property type="entry name" value="METALLOPROTEASE TLDD"/>
    <property type="match status" value="1"/>
</dbReference>
<dbReference type="RefSeq" id="XP_066068526.1">
    <property type="nucleotide sequence ID" value="XM_066212429.1"/>
</dbReference>
<evidence type="ECO:0000313" key="7">
    <source>
        <dbReference type="Proteomes" id="UP000094043"/>
    </source>
</evidence>
<keyword evidence="2 5" id="KW-0647">Proteasome</keyword>
<evidence type="ECO:0000256" key="1">
    <source>
        <dbReference type="ARBA" id="ARBA00022490"/>
    </source>
</evidence>